<keyword evidence="1" id="KW-0812">Transmembrane</keyword>
<keyword evidence="1" id="KW-1133">Transmembrane helix</keyword>
<accession>A0A8X8IB99</accession>
<feature type="transmembrane region" description="Helical" evidence="1">
    <location>
        <begin position="6"/>
        <end position="30"/>
    </location>
</feature>
<organism evidence="2 3">
    <name type="scientific">Hydrobacter penzbergensis</name>
    <dbReference type="NCBI Taxonomy" id="1235997"/>
    <lineage>
        <taxon>Bacteria</taxon>
        <taxon>Pseudomonadati</taxon>
        <taxon>Bacteroidota</taxon>
        <taxon>Chitinophagia</taxon>
        <taxon>Chitinophagales</taxon>
        <taxon>Chitinophagaceae</taxon>
        <taxon>Hydrobacter</taxon>
    </lineage>
</organism>
<reference evidence="2 3" key="1">
    <citation type="submission" date="2016-10" db="EMBL/GenBank/DDBJ databases">
        <authorList>
            <person name="Varghese N."/>
            <person name="Submissions S."/>
        </authorList>
    </citation>
    <scope>NUCLEOTIDE SEQUENCE [LARGE SCALE GENOMIC DNA]</scope>
    <source>
        <strain evidence="2 3">DSM 25353</strain>
    </source>
</reference>
<protein>
    <submittedName>
        <fullName evidence="2">Uncharacterized protein</fullName>
    </submittedName>
</protein>
<evidence type="ECO:0000256" key="1">
    <source>
        <dbReference type="SAM" id="Phobius"/>
    </source>
</evidence>
<proteinExistence type="predicted"/>
<comment type="caution">
    <text evidence="2">The sequence shown here is derived from an EMBL/GenBank/DDBJ whole genome shotgun (WGS) entry which is preliminary data.</text>
</comment>
<name>A0A8X8IB99_9BACT</name>
<dbReference type="EMBL" id="FNNO01000005">
    <property type="protein sequence ID" value="SDW68556.1"/>
    <property type="molecule type" value="Genomic_DNA"/>
</dbReference>
<sequence length="332" mass="37884">MNLLSTPILSIAISIVICWALFAMLCSMIHESVTRVKAERGRFMKQYLLQQLHDYPNDINWAKLLYAHGSIDLLSRAVNKPTSNIAPELFASVMIDIVGQSQLVQRKKDAAAEAIRYQNPLLHDFKAATLVLQPSDVMVSLKQFMDNAELRSTVNGTVDESKVYELLLANIAQWFTELTGRITEWYQKKTRMRLFMLGVLIALLINVDSIQLFNLFSKDDNSRGAILHFYQQNEEWLEKQAKSDTAQADMQSMMQQTQAYEKKIDSLSQSLKLPVGMGYSIIKRSVRHAMSWNEIWTKLLGILISGFAASFGAPFWFNLLKRTNNNIPKRAK</sequence>
<evidence type="ECO:0000313" key="2">
    <source>
        <dbReference type="EMBL" id="SDW68556.1"/>
    </source>
</evidence>
<keyword evidence="3" id="KW-1185">Reference proteome</keyword>
<dbReference type="Proteomes" id="UP000198711">
    <property type="component" value="Unassembled WGS sequence"/>
</dbReference>
<feature type="transmembrane region" description="Helical" evidence="1">
    <location>
        <begin position="299"/>
        <end position="320"/>
    </location>
</feature>
<keyword evidence="1" id="KW-0472">Membrane</keyword>
<feature type="transmembrane region" description="Helical" evidence="1">
    <location>
        <begin position="194"/>
        <end position="213"/>
    </location>
</feature>
<evidence type="ECO:0000313" key="3">
    <source>
        <dbReference type="Proteomes" id="UP000198711"/>
    </source>
</evidence>
<gene>
    <name evidence="2" type="ORF">SAMN05444410_1054</name>
</gene>
<dbReference type="RefSeq" id="WP_092723284.1">
    <property type="nucleotide sequence ID" value="NZ_FNNO01000005.1"/>
</dbReference>
<dbReference type="AlphaFoldDB" id="A0A8X8IB99"/>